<dbReference type="EMBL" id="WRXO01000001">
    <property type="protein sequence ID" value="MVT39438.1"/>
    <property type="molecule type" value="Genomic_DNA"/>
</dbReference>
<evidence type="ECO:0000259" key="11">
    <source>
        <dbReference type="Pfam" id="PF07715"/>
    </source>
</evidence>
<sequence>MVDVLKTDNYNTDTALYILLTPLGLTFKKITATQIIISETSGSKTGGEKGPGYINDQQNLLRGTVRNEKGEPMPNASVIIMGIPKGTVTDAYGNYRLLLGSGTHKILFSSVGYNSHATTVKIENADIRRDIMLNNAVADLSGVVVTVGSRASQRTFTNTPLPVDNINAAELQTTGQLSFDKALQLRAPSFNTINMPVHDATSLSDPYEIRNMGPSRTLILINGKRKNAGSLVYIQTSPGRGETETDLSAIPTDAIKRVEILRDGASAQYGSDAIAGVMNIILKDRFEYTNFKIASGITHEGDGFSLSTSLNSGANIGAKGFINYTINFQKENKTNRPGTVDAEQDNKDLGDGTAAGLAQVKAYLARFPDANNINGTPINRSAKFLVNAGIPLKDNTTFYGNAAYVYKKIQSFANYRTPYWKQDPYNLLHAAGTEYLGFGPTFAGDLNDYNATLGLKSEVGSWNTDISLTVGGNRQLYSVNNTWNPSLEGQSPVSFKPGGYAFNHVVGNIDITRAVSDRLSIGFGYEFRNERFRIIEGDTASSSGIGPISFFGISAANAIKAYRFNIGGYLDVSYDLSKSVLINATARQEYYNDFGSAFVWKVSGRTKLMGDKLTLRSSLSTGFRAPGLHQVNLQIAQQIFVPGHGIQTQGVISNKSVQARLLEVPALKPERSLNFTAGFGLRPSKDFSLTLDYYNIDIKDRIILSSNIGHTPGGNTQLDEVLSTNGIVGVSFFTNGIRTNTQGIDLVANYRNIQINTGSWLTVNLAGNYTISNKLLGMVSNPKLIANAGQAVFDYTQEALLLTSRPKYKAILGGDLTLNRWGFFLNNSLFGPATFRSEGLDRNIKLVFNSKVVTDIHISYQFNHRLGVSLAVNNILNILPEYKLKALNAEGQAVLNDAALVKRNINAITFNGRYGIVTYDGSHFSQLGTTFLATLNFKL</sequence>
<dbReference type="SUPFAM" id="SSF49464">
    <property type="entry name" value="Carboxypeptidase regulatory domain-like"/>
    <property type="match status" value="1"/>
</dbReference>
<dbReference type="InterPro" id="IPR012910">
    <property type="entry name" value="Plug_dom"/>
</dbReference>
<keyword evidence="4 8" id="KW-0812">Transmembrane</keyword>
<evidence type="ECO:0000256" key="4">
    <source>
        <dbReference type="ARBA" id="ARBA00022692"/>
    </source>
</evidence>
<dbReference type="GO" id="GO:0009279">
    <property type="term" value="C:cell outer membrane"/>
    <property type="evidence" value="ECO:0007669"/>
    <property type="project" value="UniProtKB-SubCell"/>
</dbReference>
<dbReference type="InterPro" id="IPR000531">
    <property type="entry name" value="Beta-barrel_TonB"/>
</dbReference>
<name>A0A6N8J422_9BACT</name>
<evidence type="ECO:0000256" key="7">
    <source>
        <dbReference type="ARBA" id="ARBA00023237"/>
    </source>
</evidence>
<evidence type="ECO:0000256" key="9">
    <source>
        <dbReference type="RuleBase" id="RU003357"/>
    </source>
</evidence>
<dbReference type="InterPro" id="IPR039426">
    <property type="entry name" value="TonB-dep_rcpt-like"/>
</dbReference>
<dbReference type="OrthoDB" id="9805434at2"/>
<keyword evidence="6 8" id="KW-0472">Membrane</keyword>
<dbReference type="PROSITE" id="PS52016">
    <property type="entry name" value="TONB_DEPENDENT_REC_3"/>
    <property type="match status" value="1"/>
</dbReference>
<comment type="caution">
    <text evidence="12">The sequence shown here is derived from an EMBL/GenBank/DDBJ whole genome shotgun (WGS) entry which is preliminary data.</text>
</comment>
<evidence type="ECO:0000256" key="5">
    <source>
        <dbReference type="ARBA" id="ARBA00023077"/>
    </source>
</evidence>
<gene>
    <name evidence="12" type="ORF">GO495_02465</name>
</gene>
<dbReference type="PANTHER" id="PTHR47234">
    <property type="match status" value="1"/>
</dbReference>
<dbReference type="Gene3D" id="2.170.130.10">
    <property type="entry name" value="TonB-dependent receptor, plug domain"/>
    <property type="match status" value="1"/>
</dbReference>
<protein>
    <submittedName>
        <fullName evidence="12">TonB-dependent receptor plug domain-containing protein</fullName>
    </submittedName>
</protein>
<evidence type="ECO:0000256" key="3">
    <source>
        <dbReference type="ARBA" id="ARBA00022452"/>
    </source>
</evidence>
<dbReference type="PANTHER" id="PTHR47234:SF3">
    <property type="entry name" value="SECRETIN_TONB SHORT N-TERMINAL DOMAIN-CONTAINING PROTEIN"/>
    <property type="match status" value="1"/>
</dbReference>
<accession>A0A6N8J422</accession>
<proteinExistence type="inferred from homology"/>
<dbReference type="Pfam" id="PF00593">
    <property type="entry name" value="TonB_dep_Rec_b-barrel"/>
    <property type="match status" value="1"/>
</dbReference>
<keyword evidence="3 8" id="KW-1134">Transmembrane beta strand</keyword>
<dbReference type="InterPro" id="IPR008969">
    <property type="entry name" value="CarboxyPept-like_regulatory"/>
</dbReference>
<feature type="domain" description="TonB-dependent receptor-like beta-barrel" evidence="10">
    <location>
        <begin position="412"/>
        <end position="875"/>
    </location>
</feature>
<keyword evidence="12" id="KW-0675">Receptor</keyword>
<evidence type="ECO:0000256" key="6">
    <source>
        <dbReference type="ARBA" id="ARBA00023136"/>
    </source>
</evidence>
<dbReference type="Pfam" id="PF13715">
    <property type="entry name" value="CarbopepD_reg_2"/>
    <property type="match status" value="1"/>
</dbReference>
<dbReference type="Gene3D" id="2.60.40.1120">
    <property type="entry name" value="Carboxypeptidase-like, regulatory domain"/>
    <property type="match status" value="1"/>
</dbReference>
<dbReference type="AlphaFoldDB" id="A0A6N8J422"/>
<organism evidence="12 13">
    <name type="scientific">Chitinophaga oryziterrae</name>
    <dbReference type="NCBI Taxonomy" id="1031224"/>
    <lineage>
        <taxon>Bacteria</taxon>
        <taxon>Pseudomonadati</taxon>
        <taxon>Bacteroidota</taxon>
        <taxon>Chitinophagia</taxon>
        <taxon>Chitinophagales</taxon>
        <taxon>Chitinophagaceae</taxon>
        <taxon>Chitinophaga</taxon>
    </lineage>
</organism>
<evidence type="ECO:0000256" key="1">
    <source>
        <dbReference type="ARBA" id="ARBA00004571"/>
    </source>
</evidence>
<dbReference type="InterPro" id="IPR037066">
    <property type="entry name" value="Plug_dom_sf"/>
</dbReference>
<keyword evidence="13" id="KW-1185">Reference proteome</keyword>
<keyword evidence="2 8" id="KW-0813">Transport</keyword>
<evidence type="ECO:0000259" key="10">
    <source>
        <dbReference type="Pfam" id="PF00593"/>
    </source>
</evidence>
<keyword evidence="7 8" id="KW-0998">Cell outer membrane</keyword>
<comment type="subcellular location">
    <subcellularLocation>
        <location evidence="1 8">Cell outer membrane</location>
        <topology evidence="1 8">Multi-pass membrane protein</topology>
    </subcellularLocation>
</comment>
<evidence type="ECO:0000256" key="8">
    <source>
        <dbReference type="PROSITE-ProRule" id="PRU01360"/>
    </source>
</evidence>
<feature type="domain" description="TonB-dependent receptor plug" evidence="11">
    <location>
        <begin position="158"/>
        <end position="277"/>
    </location>
</feature>
<evidence type="ECO:0000313" key="13">
    <source>
        <dbReference type="Proteomes" id="UP000468388"/>
    </source>
</evidence>
<dbReference type="Pfam" id="PF07715">
    <property type="entry name" value="Plug"/>
    <property type="match status" value="1"/>
</dbReference>
<dbReference type="Proteomes" id="UP000468388">
    <property type="component" value="Unassembled WGS sequence"/>
</dbReference>
<dbReference type="Gene3D" id="2.40.170.20">
    <property type="entry name" value="TonB-dependent receptor, beta-barrel domain"/>
    <property type="match status" value="1"/>
</dbReference>
<evidence type="ECO:0000256" key="2">
    <source>
        <dbReference type="ARBA" id="ARBA00022448"/>
    </source>
</evidence>
<dbReference type="SUPFAM" id="SSF56935">
    <property type="entry name" value="Porins"/>
    <property type="match status" value="1"/>
</dbReference>
<keyword evidence="5 9" id="KW-0798">TonB box</keyword>
<evidence type="ECO:0000313" key="12">
    <source>
        <dbReference type="EMBL" id="MVT39438.1"/>
    </source>
</evidence>
<reference evidence="12 13" key="1">
    <citation type="submission" date="2019-12" db="EMBL/GenBank/DDBJ databases">
        <title>The draft genomic sequence of strain Chitinophaga oryziterrae JCM 16595.</title>
        <authorList>
            <person name="Zhang X."/>
        </authorList>
    </citation>
    <scope>NUCLEOTIDE SEQUENCE [LARGE SCALE GENOMIC DNA]</scope>
    <source>
        <strain evidence="12 13">JCM 16595</strain>
    </source>
</reference>
<dbReference type="InterPro" id="IPR036942">
    <property type="entry name" value="Beta-barrel_TonB_sf"/>
</dbReference>
<comment type="similarity">
    <text evidence="8 9">Belongs to the TonB-dependent receptor family.</text>
</comment>